<dbReference type="RefSeq" id="WP_311630014.1">
    <property type="nucleotide sequence ID" value="NZ_JAVREN010000009.1"/>
</dbReference>
<name>A0ABU2L6K7_9ACTN</name>
<dbReference type="EMBL" id="JAVREN010000009">
    <property type="protein sequence ID" value="MDT0307076.1"/>
    <property type="molecule type" value="Genomic_DNA"/>
</dbReference>
<feature type="region of interest" description="Disordered" evidence="1">
    <location>
        <begin position="183"/>
        <end position="277"/>
    </location>
</feature>
<keyword evidence="4" id="KW-1185">Reference proteome</keyword>
<dbReference type="PANTHER" id="PTHR42815">
    <property type="entry name" value="FAD-BINDING, PUTATIVE (AFU_ORTHOLOGUE AFUA_6G07600)-RELATED"/>
    <property type="match status" value="1"/>
</dbReference>
<dbReference type="Pfam" id="PF01243">
    <property type="entry name" value="PNPOx_N"/>
    <property type="match status" value="1"/>
</dbReference>
<proteinExistence type="predicted"/>
<dbReference type="Gene3D" id="2.30.110.10">
    <property type="entry name" value="Electron Transport, Fmn-binding Protein, Chain A"/>
    <property type="match status" value="1"/>
</dbReference>
<evidence type="ECO:0000313" key="3">
    <source>
        <dbReference type="EMBL" id="MDT0307076.1"/>
    </source>
</evidence>
<sequence length="277" mass="30279">MTQTPPPGTPAAGRRPGSDGEHALQRRLGSEERAGRFYDEQVLDHLNERMREFVARQEMFFLATADRHGECDNSFRAGPPGFLHVLDARTLAFPEYRGNGVHASLGNISENPHAGLLLMDFTRARIGLHVNGRARMVPDAELRAAHPGLPVDSVPGRRPEAWVVVEVEEAYIHCAKHIPHLVKAPRGTPRDWGTDDQRRKGGDFFGAARDAQLRRTRERDGLAAPEPVVPAAAAAPAPPDAEAWREEARRALERAERLGSGAEDRAGAGAHGSGWFG</sequence>
<organism evidence="3 4">
    <name type="scientific">Streptomyces boetiae</name>
    <dbReference type="NCBI Taxonomy" id="3075541"/>
    <lineage>
        <taxon>Bacteria</taxon>
        <taxon>Bacillati</taxon>
        <taxon>Actinomycetota</taxon>
        <taxon>Actinomycetes</taxon>
        <taxon>Kitasatosporales</taxon>
        <taxon>Streptomycetaceae</taxon>
        <taxon>Streptomyces</taxon>
    </lineage>
</organism>
<feature type="compositionally biased region" description="Basic and acidic residues" evidence="1">
    <location>
        <begin position="188"/>
        <end position="202"/>
    </location>
</feature>
<feature type="compositionally biased region" description="Basic and acidic residues" evidence="1">
    <location>
        <begin position="16"/>
        <end position="31"/>
    </location>
</feature>
<reference evidence="4" key="1">
    <citation type="submission" date="2023-07" db="EMBL/GenBank/DDBJ databases">
        <title>30 novel species of actinomycetes from the DSMZ collection.</title>
        <authorList>
            <person name="Nouioui I."/>
        </authorList>
    </citation>
    <scope>NUCLEOTIDE SEQUENCE [LARGE SCALE GENOMIC DNA]</scope>
    <source>
        <strain evidence="4">DSM 44917</strain>
    </source>
</reference>
<dbReference type="PANTHER" id="PTHR42815:SF2">
    <property type="entry name" value="FAD-BINDING, PUTATIVE (AFU_ORTHOLOGUE AFUA_6G07600)-RELATED"/>
    <property type="match status" value="1"/>
</dbReference>
<protein>
    <submittedName>
        <fullName evidence="3">Pyridoxamine 5'-phosphate oxidase family protein</fullName>
    </submittedName>
</protein>
<accession>A0ABU2L6K7</accession>
<dbReference type="SUPFAM" id="SSF50475">
    <property type="entry name" value="FMN-binding split barrel"/>
    <property type="match status" value="1"/>
</dbReference>
<feature type="compositionally biased region" description="Low complexity" evidence="1">
    <location>
        <begin position="223"/>
        <end position="235"/>
    </location>
</feature>
<comment type="caution">
    <text evidence="3">The sequence shown here is derived from an EMBL/GenBank/DDBJ whole genome shotgun (WGS) entry which is preliminary data.</text>
</comment>
<feature type="domain" description="Pyridoxamine 5'-phosphate oxidase N-terminal" evidence="2">
    <location>
        <begin position="47"/>
        <end position="174"/>
    </location>
</feature>
<dbReference type="InterPro" id="IPR012349">
    <property type="entry name" value="Split_barrel_FMN-bd"/>
</dbReference>
<evidence type="ECO:0000259" key="2">
    <source>
        <dbReference type="Pfam" id="PF01243"/>
    </source>
</evidence>
<feature type="compositionally biased region" description="Basic and acidic residues" evidence="1">
    <location>
        <begin position="211"/>
        <end position="221"/>
    </location>
</feature>
<feature type="compositionally biased region" description="Basic and acidic residues" evidence="1">
    <location>
        <begin position="242"/>
        <end position="266"/>
    </location>
</feature>
<feature type="region of interest" description="Disordered" evidence="1">
    <location>
        <begin position="1"/>
        <end position="31"/>
    </location>
</feature>
<dbReference type="InterPro" id="IPR011576">
    <property type="entry name" value="Pyridox_Oxase_N"/>
</dbReference>
<dbReference type="Proteomes" id="UP001183388">
    <property type="component" value="Unassembled WGS sequence"/>
</dbReference>
<evidence type="ECO:0000256" key="1">
    <source>
        <dbReference type="SAM" id="MobiDB-lite"/>
    </source>
</evidence>
<gene>
    <name evidence="3" type="ORF">RM780_08880</name>
</gene>
<evidence type="ECO:0000313" key="4">
    <source>
        <dbReference type="Proteomes" id="UP001183388"/>
    </source>
</evidence>